<protein>
    <submittedName>
        <fullName evidence="3">Amidase domain-containing protein</fullName>
    </submittedName>
</protein>
<evidence type="ECO:0000259" key="2">
    <source>
        <dbReference type="Pfam" id="PF12671"/>
    </source>
</evidence>
<dbReference type="KEGG" id="palr:HGI30_20320"/>
<dbReference type="Pfam" id="PF12671">
    <property type="entry name" value="Amidase_6"/>
    <property type="match status" value="1"/>
</dbReference>
<sequence length="372" mass="42330">MPRIKVGKRPPQADAGEAERRGGPAEGWRGAVQRYVQACNQAEVELRDGALAGIMTDADHRLRLLQRLQRQRERAEERDLLTSQCETRAALVKINESGAEVSVVLRLHLKRHVQHKGRQYTEERIERERLWLDSGGPDGGWRLTRVEPLVGERRPRYGHAAADSALAEHRSYGNGGGSGIQPPGAPRPFLNHGVVPRINTRSRAVRYRRELAAAYADQWWNEPNPAYEEFEVNCTNYVSQSVFAGEAPMNYTGKRESGWWYKGRTGGQEQWSYSWAVSNAFQLYLSFPRSSGMRATPVESAAELELGDVIAYDWNGDGRFQHTTIVTAFDGDGMPLVNANTVPSRHRYWDYKDSYAWTEQTRYRFYHLSDSM</sequence>
<organism evidence="3 4">
    <name type="scientific">Paenibacillus albicereus</name>
    <dbReference type="NCBI Taxonomy" id="2726185"/>
    <lineage>
        <taxon>Bacteria</taxon>
        <taxon>Bacillati</taxon>
        <taxon>Bacillota</taxon>
        <taxon>Bacilli</taxon>
        <taxon>Bacillales</taxon>
        <taxon>Paenibacillaceae</taxon>
        <taxon>Paenibacillus</taxon>
    </lineage>
</organism>
<dbReference type="PANTHER" id="PTHR40032:SF1">
    <property type="entry name" value="EXPORTED PROTEIN"/>
    <property type="match status" value="1"/>
</dbReference>
<dbReference type="AlphaFoldDB" id="A0A6H2H1S7"/>
<evidence type="ECO:0000313" key="4">
    <source>
        <dbReference type="Proteomes" id="UP000502136"/>
    </source>
</evidence>
<keyword evidence="4" id="KW-1185">Reference proteome</keyword>
<reference evidence="3 4" key="1">
    <citation type="submission" date="2020-04" db="EMBL/GenBank/DDBJ databases">
        <title>Novel Paenibacillus strain UniB2 isolated from commercial digestive syrup.</title>
        <authorList>
            <person name="Thorat V."/>
            <person name="Kirdat K."/>
            <person name="Tiwarekar B."/>
            <person name="Yadav A."/>
        </authorList>
    </citation>
    <scope>NUCLEOTIDE SEQUENCE [LARGE SCALE GENOMIC DNA]</scope>
    <source>
        <strain evidence="3 4">UniB2</strain>
    </source>
</reference>
<proteinExistence type="predicted"/>
<gene>
    <name evidence="3" type="ORF">HGI30_20320</name>
</gene>
<feature type="region of interest" description="Disordered" evidence="1">
    <location>
        <begin position="1"/>
        <end position="25"/>
    </location>
</feature>
<feature type="domain" description="Putative amidase" evidence="2">
    <location>
        <begin position="206"/>
        <end position="365"/>
    </location>
</feature>
<dbReference type="RefSeq" id="WP_168909177.1">
    <property type="nucleotide sequence ID" value="NZ_CP051428.1"/>
</dbReference>
<evidence type="ECO:0000256" key="1">
    <source>
        <dbReference type="SAM" id="MobiDB-lite"/>
    </source>
</evidence>
<accession>A0A6H2H1S7</accession>
<dbReference type="PANTHER" id="PTHR40032">
    <property type="entry name" value="EXPORTED PROTEIN-RELATED"/>
    <property type="match status" value="1"/>
</dbReference>
<dbReference type="EMBL" id="CP051428">
    <property type="protein sequence ID" value="QJC53641.1"/>
    <property type="molecule type" value="Genomic_DNA"/>
</dbReference>
<dbReference type="Proteomes" id="UP000502136">
    <property type="component" value="Chromosome"/>
</dbReference>
<dbReference type="InterPro" id="IPR024301">
    <property type="entry name" value="Amidase_6"/>
</dbReference>
<evidence type="ECO:0000313" key="3">
    <source>
        <dbReference type="EMBL" id="QJC53641.1"/>
    </source>
</evidence>
<name>A0A6H2H1S7_9BACL</name>